<feature type="non-terminal residue" evidence="1">
    <location>
        <position position="1"/>
    </location>
</feature>
<reference evidence="1 2" key="1">
    <citation type="submission" date="2020-02" db="EMBL/GenBank/DDBJ databases">
        <title>Draft genome sequence of Haematococcus lacustris strain NIES-144.</title>
        <authorList>
            <person name="Morimoto D."/>
            <person name="Nakagawa S."/>
            <person name="Yoshida T."/>
            <person name="Sawayama S."/>
        </authorList>
    </citation>
    <scope>NUCLEOTIDE SEQUENCE [LARGE SCALE GENOMIC DNA]</scope>
    <source>
        <strain evidence="1 2">NIES-144</strain>
    </source>
</reference>
<dbReference type="EMBL" id="BLLF01003085">
    <property type="protein sequence ID" value="GFH26295.1"/>
    <property type="molecule type" value="Genomic_DNA"/>
</dbReference>
<feature type="non-terminal residue" evidence="1">
    <location>
        <position position="127"/>
    </location>
</feature>
<protein>
    <submittedName>
        <fullName evidence="1">Uncharacterized protein</fullName>
    </submittedName>
</protein>
<name>A0A699ZWF2_HAELA</name>
<dbReference type="Proteomes" id="UP000485058">
    <property type="component" value="Unassembled WGS sequence"/>
</dbReference>
<gene>
    <name evidence="1" type="ORF">HaLaN_24422</name>
</gene>
<evidence type="ECO:0000313" key="1">
    <source>
        <dbReference type="EMBL" id="GFH26295.1"/>
    </source>
</evidence>
<sequence>MLHGGLGHTQLSRPGHLIVTCRENLTQSLIDPHHRNIARPNMDRPRTDAMRKIISRSLTEEPSGMRRTGWRNQADVHAVTCTTSGSGPPNSDVLAWWLGSAGHPQDIAQYRRAVGALRIGDAASPRG</sequence>
<organism evidence="1 2">
    <name type="scientific">Haematococcus lacustris</name>
    <name type="common">Green alga</name>
    <name type="synonym">Haematococcus pluvialis</name>
    <dbReference type="NCBI Taxonomy" id="44745"/>
    <lineage>
        <taxon>Eukaryota</taxon>
        <taxon>Viridiplantae</taxon>
        <taxon>Chlorophyta</taxon>
        <taxon>core chlorophytes</taxon>
        <taxon>Chlorophyceae</taxon>
        <taxon>CS clade</taxon>
        <taxon>Chlamydomonadales</taxon>
        <taxon>Haematococcaceae</taxon>
        <taxon>Haematococcus</taxon>
    </lineage>
</organism>
<accession>A0A699ZWF2</accession>
<comment type="caution">
    <text evidence="1">The sequence shown here is derived from an EMBL/GenBank/DDBJ whole genome shotgun (WGS) entry which is preliminary data.</text>
</comment>
<dbReference type="AlphaFoldDB" id="A0A699ZWF2"/>
<proteinExistence type="predicted"/>
<keyword evidence="2" id="KW-1185">Reference proteome</keyword>
<evidence type="ECO:0000313" key="2">
    <source>
        <dbReference type="Proteomes" id="UP000485058"/>
    </source>
</evidence>